<keyword evidence="4" id="KW-1185">Reference proteome</keyword>
<feature type="compositionally biased region" description="Basic residues" evidence="1">
    <location>
        <begin position="397"/>
        <end position="418"/>
    </location>
</feature>
<organism evidence="3 4">
    <name type="scientific">Paratrimastix pyriformis</name>
    <dbReference type="NCBI Taxonomy" id="342808"/>
    <lineage>
        <taxon>Eukaryota</taxon>
        <taxon>Metamonada</taxon>
        <taxon>Preaxostyla</taxon>
        <taxon>Paratrimastigidae</taxon>
        <taxon>Paratrimastix</taxon>
    </lineage>
</organism>
<proteinExistence type="predicted"/>
<comment type="caution">
    <text evidence="3">The sequence shown here is derived from an EMBL/GenBank/DDBJ whole genome shotgun (WGS) entry which is preliminary data.</text>
</comment>
<evidence type="ECO:0000313" key="4">
    <source>
        <dbReference type="Proteomes" id="UP001141327"/>
    </source>
</evidence>
<evidence type="ECO:0000256" key="1">
    <source>
        <dbReference type="SAM" id="MobiDB-lite"/>
    </source>
</evidence>
<dbReference type="EMBL" id="JAPMOS010000028">
    <property type="protein sequence ID" value="KAJ4458513.1"/>
    <property type="molecule type" value="Genomic_DNA"/>
</dbReference>
<dbReference type="Proteomes" id="UP001141327">
    <property type="component" value="Unassembled WGS sequence"/>
</dbReference>
<feature type="region of interest" description="Disordered" evidence="1">
    <location>
        <begin position="183"/>
        <end position="212"/>
    </location>
</feature>
<evidence type="ECO:0000256" key="2">
    <source>
        <dbReference type="SAM" id="Phobius"/>
    </source>
</evidence>
<keyword evidence="2" id="KW-0472">Membrane</keyword>
<feature type="compositionally biased region" description="Pro residues" evidence="1">
    <location>
        <begin position="314"/>
        <end position="336"/>
    </location>
</feature>
<feature type="region of interest" description="Disordered" evidence="1">
    <location>
        <begin position="228"/>
        <end position="262"/>
    </location>
</feature>
<name>A0ABQ8UI84_9EUKA</name>
<keyword evidence="2" id="KW-0812">Transmembrane</keyword>
<gene>
    <name evidence="3" type="ORF">PAPYR_5709</name>
</gene>
<accession>A0ABQ8UI84</accession>
<protein>
    <submittedName>
        <fullName evidence="3">Uncharacterized protein</fullName>
    </submittedName>
</protein>
<feature type="compositionally biased region" description="Low complexity" evidence="1">
    <location>
        <begin position="249"/>
        <end position="258"/>
    </location>
</feature>
<reference evidence="3" key="1">
    <citation type="journal article" date="2022" name="bioRxiv">
        <title>Genomics of Preaxostyla Flagellates Illuminates Evolutionary Transitions and the Path Towards Mitochondrial Loss.</title>
        <authorList>
            <person name="Novak L.V.F."/>
            <person name="Treitli S.C."/>
            <person name="Pyrih J."/>
            <person name="Halakuc P."/>
            <person name="Pipaliya S.V."/>
            <person name="Vacek V."/>
            <person name="Brzon O."/>
            <person name="Soukal P."/>
            <person name="Eme L."/>
            <person name="Dacks J.B."/>
            <person name="Karnkowska A."/>
            <person name="Elias M."/>
            <person name="Hampl V."/>
        </authorList>
    </citation>
    <scope>NUCLEOTIDE SEQUENCE</scope>
    <source>
        <strain evidence="3">RCP-MX</strain>
    </source>
</reference>
<sequence length="418" mass="44710">MRNHHPSYDGMTILGGFSWRRSEHSYSFLNWDLRPGDAKLISCYLPRISTSDSPHSPTASEDTIFPWWVPVVAVALVLFLLSILLLLLRKLHLKFNKEAALMASGLVMHPNPVYRYLHDIRSSPSPPSKKLARSRTLRTLGSNPFREALDLTGLMALPPPPLVSPRASQASLNFDAVFNEQATEASASSSPATSSAAASEGLPTPTGAPEAPALTDALTMSDKQEAPLLKEHPQAPRCTTPAPAPATPRTPSGSSTGSEMVCSGSSTSVVTLVPYTAATSPGRILGELPLWTCGAPSRTSTPSNLSSSGSSLPPLTPPPSPSPPLTPPPAQPPPFLLSPYHHRALALEAVAEAESESTPRPYPGPRASELSDPDTQGGPPGGLVPVPIPSFEELHPARHRHGHQRYSRHPSRRHLPRY</sequence>
<feature type="compositionally biased region" description="Low complexity" evidence="1">
    <location>
        <begin position="296"/>
        <end position="313"/>
    </location>
</feature>
<feature type="transmembrane region" description="Helical" evidence="2">
    <location>
        <begin position="67"/>
        <end position="88"/>
    </location>
</feature>
<evidence type="ECO:0000313" key="3">
    <source>
        <dbReference type="EMBL" id="KAJ4458513.1"/>
    </source>
</evidence>
<feature type="region of interest" description="Disordered" evidence="1">
    <location>
        <begin position="296"/>
        <end position="418"/>
    </location>
</feature>
<keyword evidence="2" id="KW-1133">Transmembrane helix</keyword>
<feature type="compositionally biased region" description="Low complexity" evidence="1">
    <location>
        <begin position="183"/>
        <end position="200"/>
    </location>
</feature>